<dbReference type="OrthoDB" id="9810259at2"/>
<dbReference type="Pfam" id="PF01252">
    <property type="entry name" value="Peptidase_A8"/>
    <property type="match status" value="1"/>
</dbReference>
<comment type="caution">
    <text evidence="9">Lacks conserved residue(s) required for the propagation of feature annotation.</text>
</comment>
<organism evidence="12 13">
    <name type="scientific">Ktedonobacter racemifer DSM 44963</name>
    <dbReference type="NCBI Taxonomy" id="485913"/>
    <lineage>
        <taxon>Bacteria</taxon>
        <taxon>Bacillati</taxon>
        <taxon>Chloroflexota</taxon>
        <taxon>Ktedonobacteria</taxon>
        <taxon>Ktedonobacterales</taxon>
        <taxon>Ktedonobacteraceae</taxon>
        <taxon>Ktedonobacter</taxon>
    </lineage>
</organism>
<sequence>MVAKHARLHDVCALLAALIVIGLDQWTKALVVENLSPPGSKPDISLLGPYLVVQYIQNNGAAFSLFANSTLLIILISAAIAVVVYMYARMINTGPAIYKIILGLIVGGAVGNLVDRARHSGYVVDFLAFRIPQINYRFAIFNVADAFISVSVILLFFLVLLGGWRQNEGEQKTAEQQQTEVVKK</sequence>
<feature type="active site" evidence="9">
    <location>
        <position position="125"/>
    </location>
</feature>
<dbReference type="PANTHER" id="PTHR33695:SF1">
    <property type="entry name" value="LIPOPROTEIN SIGNAL PEPTIDASE"/>
    <property type="match status" value="1"/>
</dbReference>
<evidence type="ECO:0000313" key="12">
    <source>
        <dbReference type="EMBL" id="EFH80358.1"/>
    </source>
</evidence>
<dbReference type="InParanoid" id="D6U5U7"/>
<comment type="similarity">
    <text evidence="1 9 11">Belongs to the peptidase A8 family.</text>
</comment>
<dbReference type="PROSITE" id="PS00855">
    <property type="entry name" value="SPASE_II"/>
    <property type="match status" value="1"/>
</dbReference>
<evidence type="ECO:0000256" key="8">
    <source>
        <dbReference type="ARBA" id="ARBA00023136"/>
    </source>
</evidence>
<feature type="active site" evidence="9">
    <location>
        <position position="145"/>
    </location>
</feature>
<comment type="caution">
    <text evidence="12">The sequence shown here is derived from an EMBL/GenBank/DDBJ whole genome shotgun (WGS) entry which is preliminary data.</text>
</comment>
<accession>D6U5U7</accession>
<feature type="transmembrane region" description="Helical" evidence="9">
    <location>
        <begin position="134"/>
        <end position="161"/>
    </location>
</feature>
<evidence type="ECO:0000256" key="11">
    <source>
        <dbReference type="RuleBase" id="RU004181"/>
    </source>
</evidence>
<dbReference type="InterPro" id="IPR001872">
    <property type="entry name" value="Peptidase_A8"/>
</dbReference>
<feature type="transmembrane region" description="Helical" evidence="9">
    <location>
        <begin position="61"/>
        <end position="84"/>
    </location>
</feature>
<evidence type="ECO:0000256" key="7">
    <source>
        <dbReference type="ARBA" id="ARBA00022989"/>
    </source>
</evidence>
<dbReference type="PRINTS" id="PR00781">
    <property type="entry name" value="LIPOSIGPTASE"/>
</dbReference>
<dbReference type="FunCoup" id="D6U5U7">
    <property type="interactions" value="512"/>
</dbReference>
<comment type="catalytic activity">
    <reaction evidence="9 10">
        <text>Release of signal peptides from bacterial membrane prolipoproteins. Hydrolyzes -Xaa-Yaa-Zaa-|-(S,diacylglyceryl)Cys-, in which Xaa is hydrophobic (preferably Leu), and Yaa (Ala or Ser) and Zaa (Gly or Ala) have small, neutral side chains.</text>
        <dbReference type="EC" id="3.4.23.36"/>
    </reaction>
</comment>
<keyword evidence="6 9" id="KW-0378">Hydrolase</keyword>
<gene>
    <name evidence="9" type="primary">lspA</name>
    <name evidence="12" type="ORF">Krac_0950</name>
</gene>
<evidence type="ECO:0000256" key="10">
    <source>
        <dbReference type="RuleBase" id="RU000594"/>
    </source>
</evidence>
<comment type="pathway">
    <text evidence="9">Protein modification; lipoprotein biosynthesis (signal peptide cleavage).</text>
</comment>
<name>D6U5U7_KTERA</name>
<evidence type="ECO:0000256" key="4">
    <source>
        <dbReference type="ARBA" id="ARBA00022692"/>
    </source>
</evidence>
<keyword evidence="5 9" id="KW-0064">Aspartyl protease</keyword>
<dbReference type="AlphaFoldDB" id="D6U5U7"/>
<dbReference type="eggNOG" id="COG0597">
    <property type="taxonomic scope" value="Bacteria"/>
</dbReference>
<keyword evidence="2 9" id="KW-1003">Cell membrane</keyword>
<evidence type="ECO:0000313" key="13">
    <source>
        <dbReference type="Proteomes" id="UP000004508"/>
    </source>
</evidence>
<feature type="transmembrane region" description="Helical" evidence="9">
    <location>
        <begin position="96"/>
        <end position="114"/>
    </location>
</feature>
<comment type="function">
    <text evidence="9 10">This protein specifically catalyzes the removal of signal peptides from prolipoproteins.</text>
</comment>
<dbReference type="GO" id="GO:0006508">
    <property type="term" value="P:proteolysis"/>
    <property type="evidence" value="ECO:0007669"/>
    <property type="project" value="UniProtKB-KW"/>
</dbReference>
<dbReference type="HAMAP" id="MF_00161">
    <property type="entry name" value="LspA"/>
    <property type="match status" value="1"/>
</dbReference>
<dbReference type="STRING" id="485913.Krac_0950"/>
<dbReference type="EMBL" id="ADVG01000005">
    <property type="protein sequence ID" value="EFH80358.1"/>
    <property type="molecule type" value="Genomic_DNA"/>
</dbReference>
<dbReference type="EC" id="3.4.23.36" evidence="9"/>
<evidence type="ECO:0000256" key="2">
    <source>
        <dbReference type="ARBA" id="ARBA00022475"/>
    </source>
</evidence>
<dbReference type="UniPathway" id="UPA00665"/>
<dbReference type="NCBIfam" id="TIGR00077">
    <property type="entry name" value="lspA"/>
    <property type="match status" value="1"/>
</dbReference>
<dbReference type="RefSeq" id="WP_007922901.1">
    <property type="nucleotide sequence ID" value="NZ_ADVG01000005.1"/>
</dbReference>
<evidence type="ECO:0000256" key="3">
    <source>
        <dbReference type="ARBA" id="ARBA00022670"/>
    </source>
</evidence>
<dbReference type="GO" id="GO:0005886">
    <property type="term" value="C:plasma membrane"/>
    <property type="evidence" value="ECO:0007669"/>
    <property type="project" value="UniProtKB-SubCell"/>
</dbReference>
<keyword evidence="8 9" id="KW-0472">Membrane</keyword>
<evidence type="ECO:0000256" key="6">
    <source>
        <dbReference type="ARBA" id="ARBA00022801"/>
    </source>
</evidence>
<keyword evidence="12" id="KW-0449">Lipoprotein</keyword>
<keyword evidence="13" id="KW-1185">Reference proteome</keyword>
<dbReference type="PANTHER" id="PTHR33695">
    <property type="entry name" value="LIPOPROTEIN SIGNAL PEPTIDASE"/>
    <property type="match status" value="1"/>
</dbReference>
<evidence type="ECO:0000256" key="5">
    <source>
        <dbReference type="ARBA" id="ARBA00022750"/>
    </source>
</evidence>
<dbReference type="GO" id="GO:0004190">
    <property type="term" value="F:aspartic-type endopeptidase activity"/>
    <property type="evidence" value="ECO:0007669"/>
    <property type="project" value="UniProtKB-UniRule"/>
</dbReference>
<comment type="subcellular location">
    <subcellularLocation>
        <location evidence="9">Cell membrane</location>
        <topology evidence="9">Multi-pass membrane protein</topology>
    </subcellularLocation>
</comment>
<evidence type="ECO:0000256" key="1">
    <source>
        <dbReference type="ARBA" id="ARBA00006139"/>
    </source>
</evidence>
<evidence type="ECO:0000256" key="9">
    <source>
        <dbReference type="HAMAP-Rule" id="MF_00161"/>
    </source>
</evidence>
<reference evidence="12 13" key="1">
    <citation type="journal article" date="2011" name="Stand. Genomic Sci.">
        <title>Non-contiguous finished genome sequence and contextual data of the filamentous soil bacterium Ktedonobacter racemifer type strain (SOSP1-21).</title>
        <authorList>
            <person name="Chang Y.J."/>
            <person name="Land M."/>
            <person name="Hauser L."/>
            <person name="Chertkov O."/>
            <person name="Del Rio T.G."/>
            <person name="Nolan M."/>
            <person name="Copeland A."/>
            <person name="Tice H."/>
            <person name="Cheng J.F."/>
            <person name="Lucas S."/>
            <person name="Han C."/>
            <person name="Goodwin L."/>
            <person name="Pitluck S."/>
            <person name="Ivanova N."/>
            <person name="Ovchinikova G."/>
            <person name="Pati A."/>
            <person name="Chen A."/>
            <person name="Palaniappan K."/>
            <person name="Mavromatis K."/>
            <person name="Liolios K."/>
            <person name="Brettin T."/>
            <person name="Fiebig A."/>
            <person name="Rohde M."/>
            <person name="Abt B."/>
            <person name="Goker M."/>
            <person name="Detter J.C."/>
            <person name="Woyke T."/>
            <person name="Bristow J."/>
            <person name="Eisen J.A."/>
            <person name="Markowitz V."/>
            <person name="Hugenholtz P."/>
            <person name="Kyrpides N.C."/>
            <person name="Klenk H.P."/>
            <person name="Lapidus A."/>
        </authorList>
    </citation>
    <scope>NUCLEOTIDE SEQUENCE [LARGE SCALE GENOMIC DNA]</scope>
    <source>
        <strain evidence="13">DSM 44963</strain>
    </source>
</reference>
<protein>
    <recommendedName>
        <fullName evidence="9">Lipoprotein signal peptidase</fullName>
        <ecNumber evidence="9">3.4.23.36</ecNumber>
    </recommendedName>
    <alternativeName>
        <fullName evidence="9">Prolipoprotein signal peptidase</fullName>
    </alternativeName>
    <alternativeName>
        <fullName evidence="9">Signal peptidase II</fullName>
        <shortName evidence="9">SPase II</shortName>
    </alternativeName>
</protein>
<keyword evidence="3 9" id="KW-0645">Protease</keyword>
<keyword evidence="7 9" id="KW-1133">Transmembrane helix</keyword>
<proteinExistence type="inferred from homology"/>
<keyword evidence="4 9" id="KW-0812">Transmembrane</keyword>
<dbReference type="Proteomes" id="UP000004508">
    <property type="component" value="Unassembled WGS sequence"/>
</dbReference>